<dbReference type="Gene3D" id="3.30.497.10">
    <property type="entry name" value="Antithrombin, subunit I, domain 2"/>
    <property type="match status" value="1"/>
</dbReference>
<sequence length="398" mass="45612">MEFSVQVALHEMHKKIESCENVGISPLGISFILDMIAHGATGETLAQLLHFLNAENVDDLVSNASKLMQIAKSSSNVDHGGDDDDDDCPVICNFNAVLVSHKHTLKKYHQEVLENMYHAKVQYVDFSRMEKGVHEVNEWVDRETKGLIKPLLLSNAFNNKYLTLIHANGLYFKASWQNEFHPLQTQIEEFHLLGEKADEPLFVDVPFMMKYESYYKHTSFDDYSVLEMPYNSGHEDKTLRRSFSMAIILPKEKRGLPKLVDKIREKPYLLSCKNMEYELISTLQVPKFTLSYCFIPSGVMQELGLRFPFEKDELSGMVEGTSLRVSNIIQHSRMECNEEGTEVLSCTYNQIDDECCFEDSPPRSLPINFIVDHPFVFVIKEDVSDTILFLGAIYNPLQ</sequence>
<dbReference type="SMART" id="SM00093">
    <property type="entry name" value="SERPIN"/>
    <property type="match status" value="1"/>
</dbReference>
<evidence type="ECO:0000313" key="5">
    <source>
        <dbReference type="Proteomes" id="UP001152523"/>
    </source>
</evidence>
<evidence type="ECO:0000259" key="3">
    <source>
        <dbReference type="SMART" id="SM00093"/>
    </source>
</evidence>
<dbReference type="AlphaFoldDB" id="A0AAV0EYU4"/>
<evidence type="ECO:0000256" key="1">
    <source>
        <dbReference type="ARBA" id="ARBA00009500"/>
    </source>
</evidence>
<comment type="similarity">
    <text evidence="1 2">Belongs to the serpin family.</text>
</comment>
<dbReference type="InterPro" id="IPR023796">
    <property type="entry name" value="Serpin_dom"/>
</dbReference>
<protein>
    <recommendedName>
        <fullName evidence="3">Serpin domain-containing protein</fullName>
    </recommendedName>
</protein>
<dbReference type="Proteomes" id="UP001152523">
    <property type="component" value="Unassembled WGS sequence"/>
</dbReference>
<gene>
    <name evidence="4" type="ORF">CEPIT_LOCUS29036</name>
</gene>
<comment type="caution">
    <text evidence="4">The sequence shown here is derived from an EMBL/GenBank/DDBJ whole genome shotgun (WGS) entry which is preliminary data.</text>
</comment>
<dbReference type="InterPro" id="IPR000215">
    <property type="entry name" value="Serpin_fam"/>
</dbReference>
<dbReference type="EMBL" id="CAMAPF010000949">
    <property type="protein sequence ID" value="CAH9128376.1"/>
    <property type="molecule type" value="Genomic_DNA"/>
</dbReference>
<dbReference type="InterPro" id="IPR023795">
    <property type="entry name" value="Serpin_CS"/>
</dbReference>
<dbReference type="InterPro" id="IPR042178">
    <property type="entry name" value="Serpin_sf_1"/>
</dbReference>
<accession>A0AAV0EYU4</accession>
<dbReference type="InterPro" id="IPR042185">
    <property type="entry name" value="Serpin_sf_2"/>
</dbReference>
<dbReference type="PROSITE" id="PS00284">
    <property type="entry name" value="SERPIN"/>
    <property type="match status" value="1"/>
</dbReference>
<evidence type="ECO:0000313" key="4">
    <source>
        <dbReference type="EMBL" id="CAH9128376.1"/>
    </source>
</evidence>
<name>A0AAV0EYU4_9ASTE</name>
<reference evidence="4" key="1">
    <citation type="submission" date="2022-07" db="EMBL/GenBank/DDBJ databases">
        <authorList>
            <person name="Macas J."/>
            <person name="Novak P."/>
            <person name="Neumann P."/>
        </authorList>
    </citation>
    <scope>NUCLEOTIDE SEQUENCE</scope>
</reference>
<dbReference type="PANTHER" id="PTHR11461:SF315">
    <property type="entry name" value="SERPIN-Z3-LIKE"/>
    <property type="match status" value="1"/>
</dbReference>
<feature type="domain" description="Serpin" evidence="3">
    <location>
        <begin position="7"/>
        <end position="396"/>
    </location>
</feature>
<keyword evidence="5" id="KW-1185">Reference proteome</keyword>
<dbReference type="InterPro" id="IPR036186">
    <property type="entry name" value="Serpin_sf"/>
</dbReference>
<organism evidence="4 5">
    <name type="scientific">Cuscuta epithymum</name>
    <dbReference type="NCBI Taxonomy" id="186058"/>
    <lineage>
        <taxon>Eukaryota</taxon>
        <taxon>Viridiplantae</taxon>
        <taxon>Streptophyta</taxon>
        <taxon>Embryophyta</taxon>
        <taxon>Tracheophyta</taxon>
        <taxon>Spermatophyta</taxon>
        <taxon>Magnoliopsida</taxon>
        <taxon>eudicotyledons</taxon>
        <taxon>Gunneridae</taxon>
        <taxon>Pentapetalae</taxon>
        <taxon>asterids</taxon>
        <taxon>lamiids</taxon>
        <taxon>Solanales</taxon>
        <taxon>Convolvulaceae</taxon>
        <taxon>Cuscuteae</taxon>
        <taxon>Cuscuta</taxon>
        <taxon>Cuscuta subgen. Cuscuta</taxon>
    </lineage>
</organism>
<dbReference type="Pfam" id="PF00079">
    <property type="entry name" value="Serpin"/>
    <property type="match status" value="1"/>
</dbReference>
<dbReference type="GO" id="GO:0005615">
    <property type="term" value="C:extracellular space"/>
    <property type="evidence" value="ECO:0007669"/>
    <property type="project" value="InterPro"/>
</dbReference>
<dbReference type="PANTHER" id="PTHR11461">
    <property type="entry name" value="SERINE PROTEASE INHIBITOR, SERPIN"/>
    <property type="match status" value="1"/>
</dbReference>
<dbReference type="Gene3D" id="2.30.39.10">
    <property type="entry name" value="Alpha-1-antitrypsin, domain 1"/>
    <property type="match status" value="1"/>
</dbReference>
<dbReference type="GO" id="GO:0004867">
    <property type="term" value="F:serine-type endopeptidase inhibitor activity"/>
    <property type="evidence" value="ECO:0007669"/>
    <property type="project" value="InterPro"/>
</dbReference>
<proteinExistence type="inferred from homology"/>
<dbReference type="SUPFAM" id="SSF56574">
    <property type="entry name" value="Serpins"/>
    <property type="match status" value="1"/>
</dbReference>
<evidence type="ECO:0000256" key="2">
    <source>
        <dbReference type="RuleBase" id="RU000411"/>
    </source>
</evidence>